<proteinExistence type="predicted"/>
<evidence type="ECO:0000256" key="2">
    <source>
        <dbReference type="SAM" id="Coils"/>
    </source>
</evidence>
<name>A0AAD5E8X3_UMBRA</name>
<feature type="coiled-coil region" evidence="2">
    <location>
        <begin position="480"/>
        <end position="507"/>
    </location>
</feature>
<evidence type="ECO:0000313" key="5">
    <source>
        <dbReference type="Proteomes" id="UP001206595"/>
    </source>
</evidence>
<dbReference type="PROSITE" id="PS50076">
    <property type="entry name" value="DNAJ_2"/>
    <property type="match status" value="1"/>
</dbReference>
<dbReference type="EMBL" id="MU620936">
    <property type="protein sequence ID" value="KAI8577795.1"/>
    <property type="molecule type" value="Genomic_DNA"/>
</dbReference>
<keyword evidence="2" id="KW-0175">Coiled coil</keyword>
<dbReference type="GO" id="GO:0005739">
    <property type="term" value="C:mitochondrion"/>
    <property type="evidence" value="ECO:0007669"/>
    <property type="project" value="GOC"/>
</dbReference>
<dbReference type="InterPro" id="IPR052243">
    <property type="entry name" value="Mito_inner_membrane_organizer"/>
</dbReference>
<dbReference type="Pfam" id="PF00226">
    <property type="entry name" value="DnaJ"/>
    <property type="match status" value="1"/>
</dbReference>
<reference evidence="4" key="1">
    <citation type="submission" date="2021-06" db="EMBL/GenBank/DDBJ databases">
        <authorList>
            <consortium name="DOE Joint Genome Institute"/>
            <person name="Mondo S.J."/>
            <person name="Amses K.R."/>
            <person name="Simmons D.R."/>
            <person name="Longcore J.E."/>
            <person name="Seto K."/>
            <person name="Alves G.H."/>
            <person name="Bonds A.E."/>
            <person name="Quandt C.A."/>
            <person name="Davis W.J."/>
            <person name="Chang Y."/>
            <person name="Letcher P.M."/>
            <person name="Powell M.J."/>
            <person name="Kuo A."/>
            <person name="Labutti K."/>
            <person name="Pangilinan J."/>
            <person name="Andreopoulos W."/>
            <person name="Tritt A."/>
            <person name="Riley R."/>
            <person name="Hundley H."/>
            <person name="Johnson J."/>
            <person name="Lipzen A."/>
            <person name="Barry K."/>
            <person name="Berbee M.L."/>
            <person name="Buchler N.E."/>
            <person name="Grigoriev I.V."/>
            <person name="Spatafora J.W."/>
            <person name="Stajich J.E."/>
            <person name="James T.Y."/>
        </authorList>
    </citation>
    <scope>NUCLEOTIDE SEQUENCE</scope>
    <source>
        <strain evidence="4">AG</strain>
    </source>
</reference>
<dbReference type="InterPro" id="IPR001623">
    <property type="entry name" value="DnaJ_domain"/>
</dbReference>
<protein>
    <recommendedName>
        <fullName evidence="3">J domain-containing protein</fullName>
    </recommendedName>
</protein>
<dbReference type="Pfam" id="PF22774">
    <property type="entry name" value="DNAJC11_beta-barrel"/>
    <property type="match status" value="1"/>
</dbReference>
<keyword evidence="1" id="KW-0143">Chaperone</keyword>
<organism evidence="4 5">
    <name type="scientific">Umbelopsis ramanniana AG</name>
    <dbReference type="NCBI Taxonomy" id="1314678"/>
    <lineage>
        <taxon>Eukaryota</taxon>
        <taxon>Fungi</taxon>
        <taxon>Fungi incertae sedis</taxon>
        <taxon>Mucoromycota</taxon>
        <taxon>Mucoromycotina</taxon>
        <taxon>Umbelopsidomycetes</taxon>
        <taxon>Umbelopsidales</taxon>
        <taxon>Umbelopsidaceae</taxon>
        <taxon>Umbelopsis</taxon>
    </lineage>
</organism>
<dbReference type="Proteomes" id="UP001206595">
    <property type="component" value="Unassembled WGS sequence"/>
</dbReference>
<dbReference type="InterPro" id="IPR024586">
    <property type="entry name" value="DnaJ-like_C11_C"/>
</dbReference>
<dbReference type="Gene3D" id="1.10.287.110">
    <property type="entry name" value="DnaJ domain"/>
    <property type="match status" value="1"/>
</dbReference>
<dbReference type="CDD" id="cd06257">
    <property type="entry name" value="DnaJ"/>
    <property type="match status" value="1"/>
</dbReference>
<dbReference type="GeneID" id="75915840"/>
<dbReference type="InterPro" id="IPR055225">
    <property type="entry name" value="DNAJC11-like_beta-barrel"/>
</dbReference>
<dbReference type="SMART" id="SM00271">
    <property type="entry name" value="DnaJ"/>
    <property type="match status" value="1"/>
</dbReference>
<dbReference type="GO" id="GO:0042407">
    <property type="term" value="P:cristae formation"/>
    <property type="evidence" value="ECO:0007669"/>
    <property type="project" value="TreeGrafter"/>
</dbReference>
<keyword evidence="5" id="KW-1185">Reference proteome</keyword>
<sequence length="638" mass="70717">MTPPMPNENLLPAITFLLGCSLPMDPYEQTQSSASIPDDFVDDEEHFRELETELAPKDADYYGILNISKQATEDEIKDSYKKLCRIFHPDKHTDPEKKKAAEAQFQSIQKAYEVLVHPTKRILYDTYGEQGLKGTMEVGPKLKTPEEMRAEYEKQARLKREQDLENLVRSKGEFQVNLDATQVFDPYEPPVFSGFGGPPKQAKRPSPLGALSRAQVQQLFMKHSFETQVGPATHAVIAGSMVSRGGMGGGNIIGTIRHTVSPRFWVEGGANLLRPRALTFKTYFNVSSDSFINTISQARTIYAPPILTVTAGRRIFSAATGYLTYRTGEWNLGEWGRGVGQGMDKSSFALGIAGQGKRKNYSAEIQTGIVASHLALDYTYRMVDSTRIRVGGSLSTVGGIMASIGSDHRLTKHSRFGMAMECGVPSGVVAKFKVTRLGQKIVIPIVLSGEFNIRLAFWGAVVPASVAVIADHFVLKPRRKQRLNDKIQELREEHADYLAQRKTEAEQALLILSDIAGRKMKSEETKHGLVIIEARYGKKDGNNDMIDVTVAIQALVNDSKLTIPGGHAKVSKSTPSHMFLPTPRILKTFTQSNILGFHDPCLGEAKHLVIKYRFQHRLHEVTVDDTAPVACPLRSHIV</sequence>
<dbReference type="PANTHER" id="PTHR44157">
    <property type="entry name" value="DNAJ HOMOLOG SUBFAMILY C MEMBER 11"/>
    <property type="match status" value="1"/>
</dbReference>
<dbReference type="PRINTS" id="PR00625">
    <property type="entry name" value="JDOMAIN"/>
</dbReference>
<evidence type="ECO:0000313" key="4">
    <source>
        <dbReference type="EMBL" id="KAI8577795.1"/>
    </source>
</evidence>
<gene>
    <name evidence="4" type="ORF">K450DRAFT_250032</name>
</gene>
<dbReference type="InterPro" id="IPR036869">
    <property type="entry name" value="J_dom_sf"/>
</dbReference>
<dbReference type="Pfam" id="PF11875">
    <property type="entry name" value="DnaJ-like_C11_C"/>
    <property type="match status" value="2"/>
</dbReference>
<dbReference type="RefSeq" id="XP_051442799.1">
    <property type="nucleotide sequence ID" value="XM_051590497.1"/>
</dbReference>
<dbReference type="PANTHER" id="PTHR44157:SF1">
    <property type="entry name" value="DNAJ HOMOLOG SUBFAMILY C MEMBER 11"/>
    <property type="match status" value="1"/>
</dbReference>
<dbReference type="SUPFAM" id="SSF46565">
    <property type="entry name" value="Chaperone J-domain"/>
    <property type="match status" value="1"/>
</dbReference>
<comment type="caution">
    <text evidence="4">The sequence shown here is derived from an EMBL/GenBank/DDBJ whole genome shotgun (WGS) entry which is preliminary data.</text>
</comment>
<evidence type="ECO:0000256" key="1">
    <source>
        <dbReference type="ARBA" id="ARBA00023186"/>
    </source>
</evidence>
<feature type="domain" description="J" evidence="3">
    <location>
        <begin position="60"/>
        <end position="128"/>
    </location>
</feature>
<dbReference type="AlphaFoldDB" id="A0AAD5E8X3"/>
<evidence type="ECO:0000259" key="3">
    <source>
        <dbReference type="PROSITE" id="PS50076"/>
    </source>
</evidence>
<reference evidence="4" key="2">
    <citation type="journal article" date="2022" name="Proc. Natl. Acad. Sci. U.S.A.">
        <title>Diploid-dominant life cycles characterize the early evolution of Fungi.</title>
        <authorList>
            <person name="Amses K.R."/>
            <person name="Simmons D.R."/>
            <person name="Longcore J.E."/>
            <person name="Mondo S.J."/>
            <person name="Seto K."/>
            <person name="Jeronimo G.H."/>
            <person name="Bonds A.E."/>
            <person name="Quandt C.A."/>
            <person name="Davis W.J."/>
            <person name="Chang Y."/>
            <person name="Federici B.A."/>
            <person name="Kuo A."/>
            <person name="LaButti K."/>
            <person name="Pangilinan J."/>
            <person name="Andreopoulos W."/>
            <person name="Tritt A."/>
            <person name="Riley R."/>
            <person name="Hundley H."/>
            <person name="Johnson J."/>
            <person name="Lipzen A."/>
            <person name="Barry K."/>
            <person name="Lang B.F."/>
            <person name="Cuomo C.A."/>
            <person name="Buchler N.E."/>
            <person name="Grigoriev I.V."/>
            <person name="Spatafora J.W."/>
            <person name="Stajich J.E."/>
            <person name="James T.Y."/>
        </authorList>
    </citation>
    <scope>NUCLEOTIDE SEQUENCE</scope>
    <source>
        <strain evidence="4">AG</strain>
    </source>
</reference>
<accession>A0AAD5E8X3</accession>